<evidence type="ECO:0000313" key="4">
    <source>
        <dbReference type="Proteomes" id="UP000220797"/>
    </source>
</evidence>
<comment type="caution">
    <text evidence="3">The sequence shown here is derived from an EMBL/GenBank/DDBJ whole genome shotgun (WGS) entry which is preliminary data.</text>
</comment>
<name>A0A1J1GU80_PLAGA</name>
<feature type="compositionally biased region" description="Acidic residues" evidence="1">
    <location>
        <begin position="131"/>
        <end position="148"/>
    </location>
</feature>
<protein>
    <submittedName>
        <fullName evidence="3">Uncharacterized protein</fullName>
    </submittedName>
</protein>
<dbReference type="RefSeq" id="XP_028528894.1">
    <property type="nucleotide sequence ID" value="XM_028672331.1"/>
</dbReference>
<dbReference type="AlphaFoldDB" id="A0A1J1GU80"/>
<evidence type="ECO:0000256" key="1">
    <source>
        <dbReference type="SAM" id="MobiDB-lite"/>
    </source>
</evidence>
<keyword evidence="4" id="KW-1185">Reference proteome</keyword>
<accession>A0A1J1GU80</accession>
<dbReference type="EMBL" id="CVMV01000059">
    <property type="protein sequence ID" value="CRG96089.1"/>
    <property type="molecule type" value="Genomic_DNA"/>
</dbReference>
<evidence type="ECO:0000313" key="3">
    <source>
        <dbReference type="EMBL" id="CRG96089.1"/>
    </source>
</evidence>
<organism evidence="3 4">
    <name type="scientific">Plasmodium gallinaceum</name>
    <dbReference type="NCBI Taxonomy" id="5849"/>
    <lineage>
        <taxon>Eukaryota</taxon>
        <taxon>Sar</taxon>
        <taxon>Alveolata</taxon>
        <taxon>Apicomplexa</taxon>
        <taxon>Aconoidasida</taxon>
        <taxon>Haemosporida</taxon>
        <taxon>Plasmodiidae</taxon>
        <taxon>Plasmodium</taxon>
        <taxon>Plasmodium (Haemamoeba)</taxon>
    </lineage>
</organism>
<dbReference type="GeneID" id="39731832"/>
<proteinExistence type="predicted"/>
<feature type="transmembrane region" description="Helical" evidence="2">
    <location>
        <begin position="68"/>
        <end position="85"/>
    </location>
</feature>
<keyword evidence="2" id="KW-1133">Transmembrane helix</keyword>
<dbReference type="Proteomes" id="UP000220797">
    <property type="component" value="Unassembled WGS sequence"/>
</dbReference>
<dbReference type="OMA" id="YPKENIR"/>
<gene>
    <name evidence="3" type="ORF">PGAL8A_00330200</name>
</gene>
<dbReference type="VEuPathDB" id="PlasmoDB:PGAL8A_00330200"/>
<keyword evidence="2" id="KW-0812">Transmembrane</keyword>
<reference evidence="3" key="1">
    <citation type="submission" date="2015-04" db="EMBL/GenBank/DDBJ databases">
        <authorList>
            <consortium name="Pathogen Informatics"/>
        </authorList>
    </citation>
    <scope>NUCLEOTIDE SEQUENCE [LARGE SCALE GENOMIC DNA]</scope>
    <source>
        <strain evidence="3">8A</strain>
    </source>
</reference>
<feature type="region of interest" description="Disordered" evidence="1">
    <location>
        <begin position="116"/>
        <end position="158"/>
    </location>
</feature>
<evidence type="ECO:0000256" key="2">
    <source>
        <dbReference type="SAM" id="Phobius"/>
    </source>
</evidence>
<keyword evidence="2" id="KW-0472">Membrane</keyword>
<sequence length="158" mass="17691">MEGNKYPKENIRLVLEDDKAISGNTSDPFFITNLSPFPSSSTAEMQQSDSGVIPIYQTSNLTAEENPLLMNALAILVLLLNMFTIKYKRKVINRTPFKTIGDLKVEIVEDIQTLSLTPKENPLESDPQSTENEDGEGDNFFQESDDNYSETGDMSVME</sequence>